<dbReference type="Proteomes" id="UP001154282">
    <property type="component" value="Unassembled WGS sequence"/>
</dbReference>
<gene>
    <name evidence="2" type="ORF">LITE_LOCUS15560</name>
</gene>
<keyword evidence="3" id="KW-1185">Reference proteome</keyword>
<dbReference type="PANTHER" id="PTHR45722">
    <property type="entry name" value="60S RIBOSOMAL PROTEIN L35"/>
    <property type="match status" value="1"/>
</dbReference>
<dbReference type="GO" id="GO:0022625">
    <property type="term" value="C:cytosolic large ribosomal subunit"/>
    <property type="evidence" value="ECO:0007669"/>
    <property type="project" value="InterPro"/>
</dbReference>
<dbReference type="InterPro" id="IPR045059">
    <property type="entry name" value="Ribosomal_uL29_euk"/>
</dbReference>
<dbReference type="GO" id="GO:0000463">
    <property type="term" value="P:maturation of LSU-rRNA from tricistronic rRNA transcript (SSU-rRNA, 5.8S rRNA, LSU-rRNA)"/>
    <property type="evidence" value="ECO:0007669"/>
    <property type="project" value="InterPro"/>
</dbReference>
<organism evidence="2 3">
    <name type="scientific">Linum tenue</name>
    <dbReference type="NCBI Taxonomy" id="586396"/>
    <lineage>
        <taxon>Eukaryota</taxon>
        <taxon>Viridiplantae</taxon>
        <taxon>Streptophyta</taxon>
        <taxon>Embryophyta</taxon>
        <taxon>Tracheophyta</taxon>
        <taxon>Spermatophyta</taxon>
        <taxon>Magnoliopsida</taxon>
        <taxon>eudicotyledons</taxon>
        <taxon>Gunneridae</taxon>
        <taxon>Pentapetalae</taxon>
        <taxon>rosids</taxon>
        <taxon>fabids</taxon>
        <taxon>Malpighiales</taxon>
        <taxon>Linaceae</taxon>
        <taxon>Linum</taxon>
    </lineage>
</organism>
<accession>A0AAV0JT99</accession>
<dbReference type="GO" id="GO:0003729">
    <property type="term" value="F:mRNA binding"/>
    <property type="evidence" value="ECO:0007669"/>
    <property type="project" value="TreeGrafter"/>
</dbReference>
<reference evidence="2" key="1">
    <citation type="submission" date="2022-08" db="EMBL/GenBank/DDBJ databases">
        <authorList>
            <person name="Gutierrez-Valencia J."/>
        </authorList>
    </citation>
    <scope>NUCLEOTIDE SEQUENCE</scope>
</reference>
<protein>
    <submittedName>
        <fullName evidence="2">Uncharacterized protein</fullName>
    </submittedName>
</protein>
<comment type="caution">
    <text evidence="2">The sequence shown here is derived from an EMBL/GenBank/DDBJ whole genome shotgun (WGS) entry which is preliminary data.</text>
</comment>
<dbReference type="Gene3D" id="1.10.287.310">
    <property type="match status" value="1"/>
</dbReference>
<feature type="transmembrane region" description="Helical" evidence="1">
    <location>
        <begin position="153"/>
        <end position="170"/>
    </location>
</feature>
<dbReference type="PANTHER" id="PTHR45722:SF2">
    <property type="entry name" value="LARGE RIBOSOMAL SUBUNIT PROTEIN UL29-RELATED"/>
    <property type="match status" value="1"/>
</dbReference>
<sequence length="177" mass="20730">MHNRMKSVGWGRSTGNQKVPTVLPVRRTRPSLKEDFPFFGSLEKRGKAEKKPAQLEGNLLFLLHSRPRRNQRSWKIYQFFNRVSAIFDHVRFSDQNFYFSKVVRLSIAQVLTAISQTQKSVLREAYKNKKFLPLDLRPKKARAIRRRLSKHQVLLLILHISTIVIMQFELQSTGIPC</sequence>
<dbReference type="InterPro" id="IPR036049">
    <property type="entry name" value="Ribosomal_uL29_sf"/>
</dbReference>
<dbReference type="EMBL" id="CAMGYJ010000005">
    <property type="protein sequence ID" value="CAI0412474.1"/>
    <property type="molecule type" value="Genomic_DNA"/>
</dbReference>
<dbReference type="AlphaFoldDB" id="A0AAV0JT99"/>
<evidence type="ECO:0000313" key="3">
    <source>
        <dbReference type="Proteomes" id="UP001154282"/>
    </source>
</evidence>
<evidence type="ECO:0000256" key="1">
    <source>
        <dbReference type="SAM" id="Phobius"/>
    </source>
</evidence>
<keyword evidence="1" id="KW-1133">Transmembrane helix</keyword>
<dbReference type="GO" id="GO:0006412">
    <property type="term" value="P:translation"/>
    <property type="evidence" value="ECO:0007669"/>
    <property type="project" value="InterPro"/>
</dbReference>
<proteinExistence type="predicted"/>
<dbReference type="GO" id="GO:0003735">
    <property type="term" value="F:structural constituent of ribosome"/>
    <property type="evidence" value="ECO:0007669"/>
    <property type="project" value="InterPro"/>
</dbReference>
<keyword evidence="1" id="KW-0472">Membrane</keyword>
<name>A0AAV0JT99_9ROSI</name>
<keyword evidence="1" id="KW-0812">Transmembrane</keyword>
<dbReference type="Gene3D" id="6.10.250.3450">
    <property type="match status" value="1"/>
</dbReference>
<evidence type="ECO:0000313" key="2">
    <source>
        <dbReference type="EMBL" id="CAI0412474.1"/>
    </source>
</evidence>